<dbReference type="EMBL" id="FNFD01000017">
    <property type="protein sequence ID" value="SDL28036.1"/>
    <property type="molecule type" value="Genomic_DNA"/>
</dbReference>
<dbReference type="GO" id="GO:0005975">
    <property type="term" value="P:carbohydrate metabolic process"/>
    <property type="evidence" value="ECO:0007669"/>
    <property type="project" value="InterPro"/>
</dbReference>
<dbReference type="AlphaFoldDB" id="A0A1G9ISL4"/>
<accession>A0A1G9ISL4</accession>
<dbReference type="CDD" id="cd10936">
    <property type="entry name" value="CE4_DAC2"/>
    <property type="match status" value="1"/>
</dbReference>
<dbReference type="Gene3D" id="3.20.20.370">
    <property type="entry name" value="Glycoside hydrolase/deacetylase"/>
    <property type="match status" value="1"/>
</dbReference>
<dbReference type="InterPro" id="IPR011330">
    <property type="entry name" value="Glyco_hydro/deAcase_b/a-brl"/>
</dbReference>
<protein>
    <recommendedName>
        <fullName evidence="3">Divergent polysaccharide deacetylase</fullName>
    </recommendedName>
</protein>
<evidence type="ECO:0000313" key="2">
    <source>
        <dbReference type="Proteomes" id="UP000198706"/>
    </source>
</evidence>
<dbReference type="PANTHER" id="PTHR30105">
    <property type="entry name" value="UNCHARACTERIZED YIBQ-RELATED"/>
    <property type="match status" value="1"/>
</dbReference>
<keyword evidence="2" id="KW-1185">Reference proteome</keyword>
<dbReference type="InterPro" id="IPR006837">
    <property type="entry name" value="Divergent_DAC"/>
</dbReference>
<dbReference type="Proteomes" id="UP000198706">
    <property type="component" value="Unassembled WGS sequence"/>
</dbReference>
<evidence type="ECO:0008006" key="3">
    <source>
        <dbReference type="Google" id="ProtNLM"/>
    </source>
</evidence>
<dbReference type="PANTHER" id="PTHR30105:SF2">
    <property type="entry name" value="DIVERGENT POLYSACCHARIDE DEACETYLASE SUPERFAMILY"/>
    <property type="match status" value="1"/>
</dbReference>
<reference evidence="1 2" key="1">
    <citation type="submission" date="2016-10" db="EMBL/GenBank/DDBJ databases">
        <authorList>
            <person name="de Groot N.N."/>
        </authorList>
    </citation>
    <scope>NUCLEOTIDE SEQUENCE [LARGE SCALE GENOMIC DNA]</scope>
    <source>
        <strain evidence="1 2">JCM 21544</strain>
    </source>
</reference>
<gene>
    <name evidence="1" type="ORF">SAMN05216186_11794</name>
</gene>
<sequence length="173" mass="19263">MDPAEGPFSWHPEQPAAERFERLDAALRAVPHARGLNNHMGSRMTADVPVMAGLMNELQRRHLFFLDSRTSASTHAAAEAQRIGLASLSRDVFLDDDPSPEAIARQFERAVELARRQGSAVMIGHPYPSTLAVLERKLPRLAAQGIEWIEIRQMIAVRGNRAMAAHGKNGYYR</sequence>
<dbReference type="STRING" id="137658.SAMN05216186_11794"/>
<evidence type="ECO:0000313" key="1">
    <source>
        <dbReference type="EMBL" id="SDL28036.1"/>
    </source>
</evidence>
<dbReference type="SUPFAM" id="SSF88713">
    <property type="entry name" value="Glycoside hydrolase/deacetylase"/>
    <property type="match status" value="1"/>
</dbReference>
<organism evidence="1 2">
    <name type="scientific">Pseudomonas indica</name>
    <dbReference type="NCBI Taxonomy" id="137658"/>
    <lineage>
        <taxon>Bacteria</taxon>
        <taxon>Pseudomonadati</taxon>
        <taxon>Pseudomonadota</taxon>
        <taxon>Gammaproteobacteria</taxon>
        <taxon>Pseudomonadales</taxon>
        <taxon>Pseudomonadaceae</taxon>
        <taxon>Pseudomonas</taxon>
    </lineage>
</organism>
<name>A0A1G9ISL4_9PSED</name>
<proteinExistence type="predicted"/>
<dbReference type="Pfam" id="PF04748">
    <property type="entry name" value="Polysacc_deac_2"/>
    <property type="match status" value="1"/>
</dbReference>